<feature type="compositionally biased region" description="Low complexity" evidence="2">
    <location>
        <begin position="597"/>
        <end position="607"/>
    </location>
</feature>
<dbReference type="SMART" id="SM00755">
    <property type="entry name" value="Grip"/>
    <property type="match status" value="1"/>
</dbReference>
<reference evidence="4 5" key="1">
    <citation type="journal article" date="2018" name="Front. Microbiol.">
        <title>Prospects for Fungal Bioremediation of Acidic Radioactive Waste Sites: Characterization and Genome Sequence of Rhodotorula taiwanensis MD1149.</title>
        <authorList>
            <person name="Tkavc R."/>
            <person name="Matrosova V.Y."/>
            <person name="Grichenko O.E."/>
            <person name="Gostincar C."/>
            <person name="Volpe R.P."/>
            <person name="Klimenkova P."/>
            <person name="Gaidamakova E.K."/>
            <person name="Zhou C.E."/>
            <person name="Stewart B.J."/>
            <person name="Lyman M.G."/>
            <person name="Malfatti S.A."/>
            <person name="Rubinfeld B."/>
            <person name="Courtot M."/>
            <person name="Singh J."/>
            <person name="Dalgard C.L."/>
            <person name="Hamilton T."/>
            <person name="Frey K.G."/>
            <person name="Gunde-Cimerman N."/>
            <person name="Dugan L."/>
            <person name="Daly M.J."/>
        </authorList>
    </citation>
    <scope>NUCLEOTIDE SEQUENCE [LARGE SCALE GENOMIC DNA]</scope>
    <source>
        <strain evidence="4 5">MD1149</strain>
    </source>
</reference>
<evidence type="ECO:0000256" key="2">
    <source>
        <dbReference type="SAM" id="MobiDB-lite"/>
    </source>
</evidence>
<protein>
    <recommendedName>
        <fullName evidence="3">GRIP domain-containing protein</fullName>
    </recommendedName>
</protein>
<accession>A0A2S5B0G9</accession>
<organism evidence="4 5">
    <name type="scientific">Rhodotorula taiwanensis</name>
    <dbReference type="NCBI Taxonomy" id="741276"/>
    <lineage>
        <taxon>Eukaryota</taxon>
        <taxon>Fungi</taxon>
        <taxon>Dikarya</taxon>
        <taxon>Basidiomycota</taxon>
        <taxon>Pucciniomycotina</taxon>
        <taxon>Microbotryomycetes</taxon>
        <taxon>Sporidiobolales</taxon>
        <taxon>Sporidiobolaceae</taxon>
        <taxon>Rhodotorula</taxon>
    </lineage>
</organism>
<dbReference type="PROSITE" id="PS50913">
    <property type="entry name" value="GRIP"/>
    <property type="match status" value="1"/>
</dbReference>
<dbReference type="EMBL" id="PJQD01000140">
    <property type="protein sequence ID" value="POY70269.1"/>
    <property type="molecule type" value="Genomic_DNA"/>
</dbReference>
<feature type="compositionally biased region" description="Polar residues" evidence="2">
    <location>
        <begin position="200"/>
        <end position="209"/>
    </location>
</feature>
<dbReference type="InterPro" id="IPR000237">
    <property type="entry name" value="GRIP_dom"/>
</dbReference>
<feature type="compositionally biased region" description="Low complexity" evidence="2">
    <location>
        <begin position="674"/>
        <end position="686"/>
    </location>
</feature>
<evidence type="ECO:0000256" key="1">
    <source>
        <dbReference type="SAM" id="Coils"/>
    </source>
</evidence>
<feature type="compositionally biased region" description="Low complexity" evidence="2">
    <location>
        <begin position="626"/>
        <end position="636"/>
    </location>
</feature>
<evidence type="ECO:0000313" key="5">
    <source>
        <dbReference type="Proteomes" id="UP000237144"/>
    </source>
</evidence>
<dbReference type="Proteomes" id="UP000237144">
    <property type="component" value="Unassembled WGS sequence"/>
</dbReference>
<feature type="compositionally biased region" description="Low complexity" evidence="2">
    <location>
        <begin position="497"/>
        <end position="512"/>
    </location>
</feature>
<feature type="domain" description="GRIP" evidence="3">
    <location>
        <begin position="1309"/>
        <end position="1357"/>
    </location>
</feature>
<dbReference type="OrthoDB" id="1926336at2759"/>
<evidence type="ECO:0000259" key="3">
    <source>
        <dbReference type="PROSITE" id="PS50913"/>
    </source>
</evidence>
<feature type="compositionally biased region" description="Low complexity" evidence="2">
    <location>
        <begin position="1248"/>
        <end position="1295"/>
    </location>
</feature>
<feature type="region of interest" description="Disordered" evidence="2">
    <location>
        <begin position="1246"/>
        <end position="1307"/>
    </location>
</feature>
<feature type="compositionally biased region" description="Low complexity" evidence="2">
    <location>
        <begin position="328"/>
        <end position="345"/>
    </location>
</feature>
<dbReference type="Pfam" id="PF01465">
    <property type="entry name" value="GRIP"/>
    <property type="match status" value="1"/>
</dbReference>
<feature type="compositionally biased region" description="Low complexity" evidence="2">
    <location>
        <begin position="32"/>
        <end position="44"/>
    </location>
</feature>
<feature type="coiled-coil region" evidence="1">
    <location>
        <begin position="810"/>
        <end position="914"/>
    </location>
</feature>
<feature type="coiled-coil region" evidence="1">
    <location>
        <begin position="1023"/>
        <end position="1233"/>
    </location>
</feature>
<sequence length="1361" mass="143285">MFGGINFKQLSERFNESLHDLESTLSQAAALPAAANASTAGSQPNSPARQQPTRAATSPAPSTSSPSRSRPARPSIGTQKAQSSQSASASTPLSPTSLAQASQSASQLADSALSSLRASLRKGRQSLESAAAAGRSSLDATVASAATSKSPAEDKPNVQPQAEPVEEEAGASEQANRDKEPASEAKATVEPELLVDVSTDETVGSTSAETDPVAAPLEVPKDAAVTIEEAAASSDTADLVDTAAAPTDSVKVVESSKETPVAPVTSDLDDPLSSSSPSALAPAREPQPAVAASAPASSLTTQKAAAGDDNASMSAPDAMAGDDDADDWGMGSISPAPESEAAVEPVAEEPSVEAATPGTTTTTETADAGTSGAVGEELAVPGEATKTADDASLAPSDPGQTAVLPDEPSEEAEAAATPLDALVPPGENGDGDHVRPSAENETPLLSLHDSDKRPHLPAAATGETPNGKVPAGTADATPSASATSTTALVIPEKRATVADASDAVSSPAVDATPSVEDPSNGRPSELLSARPDSDATPAGEDLAAAQDPQRPIAPSEPNSASATELVVENDATQPAPPTVDAAEEATVSADAIDSAAEEPGPASVPAPASVEAVALDVETPANVVVDAPVPQPADTVEAVTSNAAGAGESEATKELALPPSLSSSEEEKPTLDEPASAPPVSDAPPVTSETKGAAASKPELEAEAIARPAAPITTKTDDLSAPNVPEKLEAIVDAKTVEANVAKATELPAQLKTQLVRILAAVTPLSDLEDLDTVERELGNLKTKADMGAQEIARLASQLDRRKVAFEELRETHRLEHKSQQDEIDDLRAQLAVKGKRLASAELAAEATRNDVAKAAQEYDKLKIVAKEEEEKRVKALSLLRALRQKLVKNEKEKEEADKVLENVRATEAQAQETIKADRTRFDSEIVALRGAQEQQVNKLKQSFERETANLKAQYDREAAARRGQAELDTITLRAEHAKELAARDARIQQLESTVRELSTARDSTFEQLQERQAEAEASSAIQEALKTRAAELEYEANDARDRVTALQEELEELRRRRVDATRDENATRRLLEEAEERHSARVRELEARARQLEKDRRETEDEMGRNLQDRLREVERLRAALAKKDVDYAESVQNTEKRDKEIEAAHKARIDLEKRLKAVEASLEALREETARAHQAEAAVKEELSDRLQRATELEARLEEVSTRESTLRSNNRTLRDELRKLQSGVLNSEKQRPAGVGYFSTMSQASSSGLTRSSPSSTSIASMSTIGGGPLSPTLSASSVTSPPASISSTINSRTSGLSATARPDGTAEEALSYEYLRNVILQFLEKPEMRAHLVQVLSVILRFTPAEQRRLAAKSAVQ</sequence>
<keyword evidence="5" id="KW-1185">Reference proteome</keyword>
<keyword evidence="1" id="KW-0175">Coiled coil</keyword>
<feature type="region of interest" description="Disordered" evidence="2">
    <location>
        <begin position="626"/>
        <end position="721"/>
    </location>
</feature>
<feature type="compositionally biased region" description="Low complexity" evidence="2">
    <location>
        <begin position="52"/>
        <end position="118"/>
    </location>
</feature>
<feature type="compositionally biased region" description="Low complexity" evidence="2">
    <location>
        <begin position="352"/>
        <end position="373"/>
    </location>
</feature>
<gene>
    <name evidence="4" type="ORF">BMF94_6855</name>
</gene>
<feature type="compositionally biased region" description="Low complexity" evidence="2">
    <location>
        <begin position="654"/>
        <end position="663"/>
    </location>
</feature>
<feature type="compositionally biased region" description="Low complexity" evidence="2">
    <location>
        <begin position="473"/>
        <end position="487"/>
    </location>
</feature>
<comment type="caution">
    <text evidence="4">The sequence shown here is derived from an EMBL/GenBank/DDBJ whole genome shotgun (WGS) entry which is preliminary data.</text>
</comment>
<proteinExistence type="predicted"/>
<dbReference type="STRING" id="741276.A0A2S5B0G9"/>
<feature type="compositionally biased region" description="Low complexity" evidence="2">
    <location>
        <begin position="271"/>
        <end position="298"/>
    </location>
</feature>
<feature type="compositionally biased region" description="Basic and acidic residues" evidence="2">
    <location>
        <begin position="175"/>
        <end position="189"/>
    </location>
</feature>
<feature type="region of interest" description="Disordered" evidence="2">
    <location>
        <begin position="32"/>
        <end position="607"/>
    </location>
</feature>
<name>A0A2S5B0G9_9BASI</name>
<evidence type="ECO:0000313" key="4">
    <source>
        <dbReference type="EMBL" id="POY70269.1"/>
    </source>
</evidence>